<name>A0A9W6W9K9_9ACTN</name>
<accession>A0A9W6W9K9</accession>
<sequence>MRTAAVISALALVLTACAGPADTPSAACGLTPAEPSGRFAAEDFTELLGTDPDLVEESYTATGPCSPAPVRLGCVTAPLVDVGDPRVLTALGVTAAHRVSVRGDGGDEDESALELTGTVLETPDPAALLERLAATCTEAELAEGHLILDTGEFQAEPDAVVGIETMSTGWHREDVAALLG</sequence>
<keyword evidence="1" id="KW-0732">Signal</keyword>
<evidence type="ECO:0000256" key="1">
    <source>
        <dbReference type="SAM" id="SignalP"/>
    </source>
</evidence>
<dbReference type="PROSITE" id="PS51257">
    <property type="entry name" value="PROKAR_LIPOPROTEIN"/>
    <property type="match status" value="1"/>
</dbReference>
<protein>
    <submittedName>
        <fullName evidence="2">Uncharacterized protein</fullName>
    </submittedName>
</protein>
<organism evidence="2 3">
    <name type="scientific">Actinorhabdospora filicis</name>
    <dbReference type="NCBI Taxonomy" id="1785913"/>
    <lineage>
        <taxon>Bacteria</taxon>
        <taxon>Bacillati</taxon>
        <taxon>Actinomycetota</taxon>
        <taxon>Actinomycetes</taxon>
        <taxon>Micromonosporales</taxon>
        <taxon>Micromonosporaceae</taxon>
        <taxon>Actinorhabdospora</taxon>
    </lineage>
</organism>
<proteinExistence type="predicted"/>
<evidence type="ECO:0000313" key="3">
    <source>
        <dbReference type="Proteomes" id="UP001165079"/>
    </source>
</evidence>
<dbReference type="RefSeq" id="WP_285661906.1">
    <property type="nucleotide sequence ID" value="NZ_BSTX01000001.1"/>
</dbReference>
<dbReference type="EMBL" id="BSTX01000001">
    <property type="protein sequence ID" value="GLZ76745.1"/>
    <property type="molecule type" value="Genomic_DNA"/>
</dbReference>
<feature type="signal peptide" evidence="1">
    <location>
        <begin position="1"/>
        <end position="18"/>
    </location>
</feature>
<comment type="caution">
    <text evidence="2">The sequence shown here is derived from an EMBL/GenBank/DDBJ whole genome shotgun (WGS) entry which is preliminary data.</text>
</comment>
<keyword evidence="3" id="KW-1185">Reference proteome</keyword>
<feature type="chain" id="PRO_5040817495" evidence="1">
    <location>
        <begin position="19"/>
        <end position="180"/>
    </location>
</feature>
<reference evidence="2" key="1">
    <citation type="submission" date="2023-03" db="EMBL/GenBank/DDBJ databases">
        <title>Actinorhabdospora filicis NBRC 111898.</title>
        <authorList>
            <person name="Ichikawa N."/>
            <person name="Sato H."/>
            <person name="Tonouchi N."/>
        </authorList>
    </citation>
    <scope>NUCLEOTIDE SEQUENCE</scope>
    <source>
        <strain evidence="2">NBRC 111898</strain>
    </source>
</reference>
<dbReference type="AlphaFoldDB" id="A0A9W6W9K9"/>
<dbReference type="Proteomes" id="UP001165079">
    <property type="component" value="Unassembled WGS sequence"/>
</dbReference>
<gene>
    <name evidence="2" type="ORF">Afil01_15520</name>
</gene>
<evidence type="ECO:0000313" key="2">
    <source>
        <dbReference type="EMBL" id="GLZ76745.1"/>
    </source>
</evidence>